<feature type="domain" description="ThuA-like" evidence="2">
    <location>
        <begin position="28"/>
        <end position="248"/>
    </location>
</feature>
<keyword evidence="4" id="KW-1185">Reference proteome</keyword>
<organism evidence="3 4">
    <name type="scientific">Arcicella rosea</name>
    <dbReference type="NCBI Taxonomy" id="502909"/>
    <lineage>
        <taxon>Bacteria</taxon>
        <taxon>Pseudomonadati</taxon>
        <taxon>Bacteroidota</taxon>
        <taxon>Cytophagia</taxon>
        <taxon>Cytophagales</taxon>
        <taxon>Flectobacillaceae</taxon>
        <taxon>Arcicella</taxon>
    </lineage>
</organism>
<evidence type="ECO:0000313" key="3">
    <source>
        <dbReference type="EMBL" id="MBB6004755.1"/>
    </source>
</evidence>
<evidence type="ECO:0000313" key="4">
    <source>
        <dbReference type="Proteomes" id="UP000524404"/>
    </source>
</evidence>
<dbReference type="PANTHER" id="PTHR40469">
    <property type="entry name" value="SECRETED GLYCOSYL HYDROLASE"/>
    <property type="match status" value="1"/>
</dbReference>
<dbReference type="GO" id="GO:0016740">
    <property type="term" value="F:transferase activity"/>
    <property type="evidence" value="ECO:0007669"/>
    <property type="project" value="UniProtKB-KW"/>
</dbReference>
<dbReference type="InterPro" id="IPR029062">
    <property type="entry name" value="Class_I_gatase-like"/>
</dbReference>
<comment type="caution">
    <text evidence="3">The sequence shown here is derived from an EMBL/GenBank/DDBJ whole genome shotgun (WGS) entry which is preliminary data.</text>
</comment>
<protein>
    <submittedName>
        <fullName evidence="3">Type 1 glutamine amidotransferase</fullName>
    </submittedName>
</protein>
<dbReference type="Pfam" id="PF06283">
    <property type="entry name" value="ThuA"/>
    <property type="match status" value="1"/>
</dbReference>
<reference evidence="3 4" key="1">
    <citation type="submission" date="2020-08" db="EMBL/GenBank/DDBJ databases">
        <title>Functional genomics of gut bacteria from endangered species of beetles.</title>
        <authorList>
            <person name="Carlos-Shanley C."/>
        </authorList>
    </citation>
    <scope>NUCLEOTIDE SEQUENCE [LARGE SCALE GENOMIC DNA]</scope>
    <source>
        <strain evidence="3 4">S00070</strain>
    </source>
</reference>
<proteinExistence type="predicted"/>
<gene>
    <name evidence="3" type="ORF">HNP25_003425</name>
</gene>
<dbReference type="AlphaFoldDB" id="A0A841ENE6"/>
<feature type="chain" id="PRO_5032382625" evidence="1">
    <location>
        <begin position="25"/>
        <end position="254"/>
    </location>
</feature>
<dbReference type="PANTHER" id="PTHR40469:SF2">
    <property type="entry name" value="GALACTOSE-BINDING DOMAIN-LIKE SUPERFAMILY PROTEIN"/>
    <property type="match status" value="1"/>
</dbReference>
<dbReference type="RefSeq" id="WP_184135972.1">
    <property type="nucleotide sequence ID" value="NZ_JACHKT010000029.1"/>
</dbReference>
<evidence type="ECO:0000256" key="1">
    <source>
        <dbReference type="SAM" id="SignalP"/>
    </source>
</evidence>
<sequence length="254" mass="29144">MKNNLLRSTLIFLLALSFTSTTFAQQFKVLLYTKTAGFHHESIHEGVAAIRQLAARHNFSVTWQENATVFNDKDLANFSAVIFLNTTGDILNDEQQAAFEKFIRSGKGYVGIHAASDTEYDWTWYTKMVGMMFKIHPAQQTAYLKVEDSNFPGMERFPKKFLWTDEWYEFGDLKSTDLHYLISVDEKSYEPYAKWGTNEGKGMGKFHPISWYHNYDGGRAFYTALGHIPLTFSDQTFLDHIYGGIYWAATGKGL</sequence>
<dbReference type="EMBL" id="JACHKT010000029">
    <property type="protein sequence ID" value="MBB6004755.1"/>
    <property type="molecule type" value="Genomic_DNA"/>
</dbReference>
<name>A0A841ENE6_9BACT</name>
<accession>A0A841ENE6</accession>
<dbReference type="Gene3D" id="3.40.50.880">
    <property type="match status" value="1"/>
</dbReference>
<dbReference type="SUPFAM" id="SSF52317">
    <property type="entry name" value="Class I glutamine amidotransferase-like"/>
    <property type="match status" value="1"/>
</dbReference>
<dbReference type="InterPro" id="IPR029010">
    <property type="entry name" value="ThuA-like"/>
</dbReference>
<keyword evidence="1" id="KW-0732">Signal</keyword>
<keyword evidence="3" id="KW-0808">Transferase</keyword>
<evidence type="ECO:0000259" key="2">
    <source>
        <dbReference type="Pfam" id="PF06283"/>
    </source>
</evidence>
<feature type="signal peptide" evidence="1">
    <location>
        <begin position="1"/>
        <end position="24"/>
    </location>
</feature>
<keyword evidence="3" id="KW-0315">Glutamine amidotransferase</keyword>
<dbReference type="Proteomes" id="UP000524404">
    <property type="component" value="Unassembled WGS sequence"/>
</dbReference>